<keyword evidence="2" id="KW-1185">Reference proteome</keyword>
<sequence>MEVENIVANTIYIKARESKLSPFFSVFNSIGSVVPPFSVTRGILAAASIHSGFHHASILTSAALVPGL</sequence>
<dbReference type="EMBL" id="CAKAEH010001955">
    <property type="protein sequence ID" value="CAG9540421.1"/>
    <property type="molecule type" value="Genomic_DNA"/>
</dbReference>
<evidence type="ECO:0000313" key="1">
    <source>
        <dbReference type="EMBL" id="CAG9540421.1"/>
    </source>
</evidence>
<dbReference type="Proteomes" id="UP000746747">
    <property type="component" value="Unassembled WGS sequence"/>
</dbReference>
<proteinExistence type="predicted"/>
<organism evidence="1 2">
    <name type="scientific">Cercopithifilaria johnstoni</name>
    <dbReference type="NCBI Taxonomy" id="2874296"/>
    <lineage>
        <taxon>Eukaryota</taxon>
        <taxon>Metazoa</taxon>
        <taxon>Ecdysozoa</taxon>
        <taxon>Nematoda</taxon>
        <taxon>Chromadorea</taxon>
        <taxon>Rhabditida</taxon>
        <taxon>Spirurina</taxon>
        <taxon>Spiruromorpha</taxon>
        <taxon>Filarioidea</taxon>
        <taxon>Onchocercidae</taxon>
        <taxon>Cercopithifilaria</taxon>
    </lineage>
</organism>
<dbReference type="OrthoDB" id="8123897at2759"/>
<accession>A0A8J2MV75</accession>
<dbReference type="AlphaFoldDB" id="A0A8J2MV75"/>
<protein>
    <submittedName>
        <fullName evidence="1">Uncharacterized protein</fullName>
    </submittedName>
</protein>
<gene>
    <name evidence="1" type="ORF">CJOHNSTONI_LOCUS9935</name>
</gene>
<reference evidence="1" key="1">
    <citation type="submission" date="2021-09" db="EMBL/GenBank/DDBJ databases">
        <authorList>
            <consortium name="Pathogen Informatics"/>
        </authorList>
    </citation>
    <scope>NUCLEOTIDE SEQUENCE</scope>
</reference>
<comment type="caution">
    <text evidence="1">The sequence shown here is derived from an EMBL/GenBank/DDBJ whole genome shotgun (WGS) entry which is preliminary data.</text>
</comment>
<name>A0A8J2MV75_9BILA</name>
<evidence type="ECO:0000313" key="2">
    <source>
        <dbReference type="Proteomes" id="UP000746747"/>
    </source>
</evidence>